<evidence type="ECO:0000256" key="1">
    <source>
        <dbReference type="ARBA" id="ARBA00023015"/>
    </source>
</evidence>
<evidence type="ECO:0000256" key="2">
    <source>
        <dbReference type="ARBA" id="ARBA00023125"/>
    </source>
</evidence>
<keyword evidence="6" id="KW-1185">Reference proteome</keyword>
<proteinExistence type="predicted"/>
<dbReference type="PANTHER" id="PTHR43280">
    <property type="entry name" value="ARAC-FAMILY TRANSCRIPTIONAL REGULATOR"/>
    <property type="match status" value="1"/>
</dbReference>
<evidence type="ECO:0000313" key="6">
    <source>
        <dbReference type="Proteomes" id="UP000199495"/>
    </source>
</evidence>
<dbReference type="GO" id="GO:0043565">
    <property type="term" value="F:sequence-specific DNA binding"/>
    <property type="evidence" value="ECO:0007669"/>
    <property type="project" value="InterPro"/>
</dbReference>
<dbReference type="InterPro" id="IPR018060">
    <property type="entry name" value="HTH_AraC"/>
</dbReference>
<dbReference type="Gene3D" id="1.10.10.60">
    <property type="entry name" value="Homeodomain-like"/>
    <property type="match status" value="1"/>
</dbReference>
<dbReference type="PROSITE" id="PS01124">
    <property type="entry name" value="HTH_ARAC_FAMILY_2"/>
    <property type="match status" value="1"/>
</dbReference>
<protein>
    <submittedName>
        <fullName evidence="5">Transcriptional regulator, AraC family</fullName>
    </submittedName>
</protein>
<keyword evidence="1" id="KW-0805">Transcription regulation</keyword>
<evidence type="ECO:0000259" key="4">
    <source>
        <dbReference type="PROSITE" id="PS01124"/>
    </source>
</evidence>
<evidence type="ECO:0000256" key="3">
    <source>
        <dbReference type="ARBA" id="ARBA00023163"/>
    </source>
</evidence>
<dbReference type="GO" id="GO:0003700">
    <property type="term" value="F:DNA-binding transcription factor activity"/>
    <property type="evidence" value="ECO:0007669"/>
    <property type="project" value="InterPro"/>
</dbReference>
<reference evidence="5 6" key="1">
    <citation type="submission" date="2016-10" db="EMBL/GenBank/DDBJ databases">
        <authorList>
            <person name="de Groot N.N."/>
        </authorList>
    </citation>
    <scope>NUCLEOTIDE SEQUENCE [LARGE SCALE GENOMIC DNA]</scope>
    <source>
        <strain evidence="5 6">CGMCC 1.10267</strain>
    </source>
</reference>
<dbReference type="Gene3D" id="2.60.120.10">
    <property type="entry name" value="Jelly Rolls"/>
    <property type="match status" value="1"/>
</dbReference>
<sequence>MDKHNIELDYSNMNAIPTYALYGEDDSASASWFHWETITSRSKLYGFRISAHRHDQLHQILYLERGEARVMIDGKTIDVAPPALVIVPPMTVHSFVFSSDVSGFVLTFYAQDVRAALADIGREANGLMEARIISPLDGVVAANELDHVVRRLVAEADRAAPGQVAALKARLTLLLIAAHRLERAAARESQESQQVSERHARAFLDLVDKHYRDTRKIAFYAGKLGITPTHLNRVCRQVLGNSALGVIERRILVEARRYLQFSTLSVKEIGILLGYPDPAYFSRFFAQRVGQGPQAVRDGLAGEPAND</sequence>
<keyword evidence="2" id="KW-0238">DNA-binding</keyword>
<dbReference type="InterPro" id="IPR014710">
    <property type="entry name" value="RmlC-like_jellyroll"/>
</dbReference>
<dbReference type="STRING" id="440168.SAMN04487974_12520"/>
<evidence type="ECO:0000313" key="5">
    <source>
        <dbReference type="EMBL" id="SDH15134.1"/>
    </source>
</evidence>
<dbReference type="SUPFAM" id="SSF51215">
    <property type="entry name" value="Regulatory protein AraC"/>
    <property type="match status" value="1"/>
</dbReference>
<dbReference type="InterPro" id="IPR037923">
    <property type="entry name" value="HTH-like"/>
</dbReference>
<accession>A0A1G8A2H3</accession>
<dbReference type="RefSeq" id="WP_244505166.1">
    <property type="nucleotide sequence ID" value="NZ_FNCS01000025.1"/>
</dbReference>
<dbReference type="PANTHER" id="PTHR43280:SF32">
    <property type="entry name" value="TRANSCRIPTIONAL REGULATORY PROTEIN"/>
    <property type="match status" value="1"/>
</dbReference>
<dbReference type="AlphaFoldDB" id="A0A1G8A2H3"/>
<dbReference type="CDD" id="cd06999">
    <property type="entry name" value="cupin_HpaA-like_N"/>
    <property type="match status" value="1"/>
</dbReference>
<organism evidence="5 6">
    <name type="scientific">Pelagibacterium luteolum</name>
    <dbReference type="NCBI Taxonomy" id="440168"/>
    <lineage>
        <taxon>Bacteria</taxon>
        <taxon>Pseudomonadati</taxon>
        <taxon>Pseudomonadota</taxon>
        <taxon>Alphaproteobacteria</taxon>
        <taxon>Hyphomicrobiales</taxon>
        <taxon>Devosiaceae</taxon>
        <taxon>Pelagibacterium</taxon>
    </lineage>
</organism>
<dbReference type="Pfam" id="PF02311">
    <property type="entry name" value="AraC_binding"/>
    <property type="match status" value="1"/>
</dbReference>
<dbReference type="InterPro" id="IPR047264">
    <property type="entry name" value="Cupin_HpaA-like_N"/>
</dbReference>
<dbReference type="SUPFAM" id="SSF46689">
    <property type="entry name" value="Homeodomain-like"/>
    <property type="match status" value="1"/>
</dbReference>
<dbReference type="InterPro" id="IPR009057">
    <property type="entry name" value="Homeodomain-like_sf"/>
</dbReference>
<dbReference type="InterPro" id="IPR003313">
    <property type="entry name" value="AraC-bd"/>
</dbReference>
<dbReference type="EMBL" id="FNCS01000025">
    <property type="protein sequence ID" value="SDH15134.1"/>
    <property type="molecule type" value="Genomic_DNA"/>
</dbReference>
<dbReference type="SMART" id="SM00342">
    <property type="entry name" value="HTH_ARAC"/>
    <property type="match status" value="1"/>
</dbReference>
<dbReference type="Proteomes" id="UP000199495">
    <property type="component" value="Unassembled WGS sequence"/>
</dbReference>
<dbReference type="Pfam" id="PF12833">
    <property type="entry name" value="HTH_18"/>
    <property type="match status" value="1"/>
</dbReference>
<keyword evidence="3" id="KW-0804">Transcription</keyword>
<gene>
    <name evidence="5" type="ORF">SAMN04487974_12520</name>
</gene>
<feature type="domain" description="HTH araC/xylS-type" evidence="4">
    <location>
        <begin position="201"/>
        <end position="299"/>
    </location>
</feature>
<name>A0A1G8A2H3_9HYPH</name>